<evidence type="ECO:0000256" key="11">
    <source>
        <dbReference type="SAM" id="Coils"/>
    </source>
</evidence>
<dbReference type="InterPro" id="IPR001289">
    <property type="entry name" value="NFYA"/>
</dbReference>
<keyword evidence="5" id="KW-0805">Transcription regulation</keyword>
<keyword evidence="11" id="KW-0175">Coiled coil</keyword>
<evidence type="ECO:0000313" key="14">
    <source>
        <dbReference type="EMBL" id="KAG2468690.1"/>
    </source>
</evidence>
<reference evidence="14 15" key="1">
    <citation type="journal article" date="2021" name="Cell">
        <title>Tracing the genetic footprints of vertebrate landing in non-teleost ray-finned fishes.</title>
        <authorList>
            <person name="Bi X."/>
            <person name="Wang K."/>
            <person name="Yang L."/>
            <person name="Pan H."/>
            <person name="Jiang H."/>
            <person name="Wei Q."/>
            <person name="Fang M."/>
            <person name="Yu H."/>
            <person name="Zhu C."/>
            <person name="Cai Y."/>
            <person name="He Y."/>
            <person name="Gan X."/>
            <person name="Zeng H."/>
            <person name="Yu D."/>
            <person name="Zhu Y."/>
            <person name="Jiang H."/>
            <person name="Qiu Q."/>
            <person name="Yang H."/>
            <person name="Zhang Y.E."/>
            <person name="Wang W."/>
            <person name="Zhu M."/>
            <person name="He S."/>
            <person name="Zhang G."/>
        </authorList>
    </citation>
    <scope>NUCLEOTIDE SEQUENCE [LARGE SCALE GENOMIC DNA]</scope>
    <source>
        <strain evidence="14">Bchr_013</strain>
    </source>
</reference>
<keyword evidence="9" id="KW-0804">Transcription</keyword>
<feature type="compositionally biased region" description="Low complexity" evidence="12">
    <location>
        <begin position="394"/>
        <end position="413"/>
    </location>
</feature>
<dbReference type="CDD" id="cd00401">
    <property type="entry name" value="SAHH"/>
    <property type="match status" value="1"/>
</dbReference>
<feature type="non-terminal residue" evidence="14">
    <location>
        <position position="1"/>
    </location>
</feature>
<dbReference type="GO" id="GO:0003677">
    <property type="term" value="F:DNA binding"/>
    <property type="evidence" value="ECO:0007669"/>
    <property type="project" value="UniProtKB-KW"/>
</dbReference>
<name>A0A8X7XGB4_POLSE</name>
<proteinExistence type="inferred from homology"/>
<evidence type="ECO:0000259" key="13">
    <source>
        <dbReference type="SMART" id="SM00997"/>
    </source>
</evidence>
<evidence type="ECO:0000256" key="6">
    <source>
        <dbReference type="ARBA" id="ARBA00023027"/>
    </source>
</evidence>
<feature type="region of interest" description="Disordered" evidence="12">
    <location>
        <begin position="233"/>
        <end position="253"/>
    </location>
</feature>
<evidence type="ECO:0000256" key="7">
    <source>
        <dbReference type="ARBA" id="ARBA00023125"/>
    </source>
</evidence>
<keyword evidence="15" id="KW-1185">Reference proteome</keyword>
<keyword evidence="8" id="KW-0010">Activator</keyword>
<dbReference type="PROSITE" id="PS00738">
    <property type="entry name" value="ADOHCYASE_1"/>
    <property type="match status" value="1"/>
</dbReference>
<keyword evidence="10" id="KW-0539">Nucleus</keyword>
<dbReference type="EMBL" id="JAATIS010000485">
    <property type="protein sequence ID" value="KAG2468690.1"/>
    <property type="molecule type" value="Genomic_DNA"/>
</dbReference>
<dbReference type="PROSITE" id="PS51152">
    <property type="entry name" value="NFYA_HAP2_2"/>
    <property type="match status" value="1"/>
</dbReference>
<dbReference type="InterPro" id="IPR020082">
    <property type="entry name" value="S-Ado-L-homoCys_hydrolase_CS"/>
</dbReference>
<comment type="cofactor">
    <cofactor evidence="1">
        <name>NAD(+)</name>
        <dbReference type="ChEBI" id="CHEBI:57540"/>
    </cofactor>
</comment>
<accession>A0A8X7XGB4</accession>
<protein>
    <submittedName>
        <fullName evidence="14">SAHH2 protein</fullName>
    </submittedName>
</protein>
<evidence type="ECO:0000256" key="4">
    <source>
        <dbReference type="ARBA" id="ARBA00022563"/>
    </source>
</evidence>
<dbReference type="NCBIfam" id="NF004005">
    <property type="entry name" value="PRK05476.2-3"/>
    <property type="match status" value="1"/>
</dbReference>
<dbReference type="Pfam" id="PF05221">
    <property type="entry name" value="AdoHcyase"/>
    <property type="match status" value="2"/>
</dbReference>
<dbReference type="InterPro" id="IPR015878">
    <property type="entry name" value="Ado_hCys_hydrolase_NAD-bd"/>
</dbReference>
<dbReference type="Proteomes" id="UP000886611">
    <property type="component" value="Unassembled WGS sequence"/>
</dbReference>
<evidence type="ECO:0000256" key="5">
    <source>
        <dbReference type="ARBA" id="ARBA00023015"/>
    </source>
</evidence>
<sequence length="886" mass="97424">MVQVSGGQLITSTGQPIMVQAVPGGQGQTIMQVPVSGAQGLQQIQLVQPGQIQIQGGQALQVQGQQGQAQQIIIQQPQTAVTAGQTQGQQQIAVQGQPVAQTAEGQTIVYQPVNADGTILQQGMITIPAASLAGAQIVQAGANTSTTNSGQGTVTVTLPVSGSMVNAGGMVMMVPGGSTLPTMQRIPLPGAEMLEEEPLYVNAKQYHRILKRRQARAKLEAEGKIPKERRKYLHESRHRHAMQRKRGDGGRFFSPKEKEEMAARGSPDLIMQIQILWMTLIYEGTIPVWCEDDSSCHQFAHFSMIRDFSDSVSEGKLEIKQASKEVKESENVAEKYSAMSGGKMGSDTKLGDFAAVPAFAAVTSHKPVKKQIQFADDKQEFNRFPTKTGRRSLSRSISQSSTDSYSSAASYTDSSDDEASPRDKTQINSKGNSDFCVKNIKQAEFGRREIEIAEQDMLALIALRKRAQGEKPLAAAKIVGCTHITAQTAVLIETLVALGAQCRWTACNIYSTQNEVAAALSEAGRVTRDMNVTAEILDDGGDLTHWVYKKYPNVFKKIRGIVEESVTGVHRLYQLSKAGKLCVPAMNVNDSVTKQKFDNLYCCRESILDGLKRTTDVMFGGKQIVVCGYGEVGKGCCAALKALGAIVYITEIDPICALQACMDGFRVVKLNEVIRQVDVVITCTGNKNVVIREHLDRMKNGCIVCNMGHSNTEIDVTSLRTPELTWERVRSQVDHVIWPDGKRVVLLAEALALIELYNAPEGRYKQDVYLLPKKMDEYVASLHLPSFDAHLTELSDEQAKYLGLNKNGPFKPNYYRWVMLPGHCGPLWTQDQLTYDRDPPGSLLFWLYDFAMLIAIGLCRRRTGILAVSEDAQLTGREAREEQWMD</sequence>
<dbReference type="Gene3D" id="6.10.250.2430">
    <property type="match status" value="1"/>
</dbReference>
<keyword evidence="7" id="KW-0238">DNA-binding</keyword>
<dbReference type="Pfam" id="PF02045">
    <property type="entry name" value="CBFB_NFYA"/>
    <property type="match status" value="1"/>
</dbReference>
<dbReference type="SUPFAM" id="SSF52283">
    <property type="entry name" value="Formate/glycerate dehydrogenase catalytic domain-like"/>
    <property type="match status" value="1"/>
</dbReference>
<comment type="subcellular location">
    <subcellularLocation>
        <location evidence="2">Nucleus</location>
    </subcellularLocation>
</comment>
<feature type="coiled-coil region" evidence="11">
    <location>
        <begin position="312"/>
        <end position="339"/>
    </location>
</feature>
<evidence type="ECO:0000256" key="10">
    <source>
        <dbReference type="ARBA" id="ARBA00023242"/>
    </source>
</evidence>
<feature type="non-terminal residue" evidence="14">
    <location>
        <position position="886"/>
    </location>
</feature>
<evidence type="ECO:0000256" key="2">
    <source>
        <dbReference type="ARBA" id="ARBA00004123"/>
    </source>
</evidence>
<dbReference type="InterPro" id="IPR000043">
    <property type="entry name" value="Adenosylhomocysteinase-like"/>
</dbReference>
<feature type="region of interest" description="Disordered" evidence="12">
    <location>
        <begin position="379"/>
        <end position="430"/>
    </location>
</feature>
<evidence type="ECO:0000313" key="15">
    <source>
        <dbReference type="Proteomes" id="UP000886611"/>
    </source>
</evidence>
<dbReference type="SMART" id="SM00996">
    <property type="entry name" value="AdoHcyase"/>
    <property type="match status" value="1"/>
</dbReference>
<dbReference type="GO" id="GO:0033353">
    <property type="term" value="P:S-adenosylmethionine cycle"/>
    <property type="evidence" value="ECO:0007669"/>
    <property type="project" value="TreeGrafter"/>
</dbReference>
<organism evidence="14 15">
    <name type="scientific">Polypterus senegalus</name>
    <name type="common">Senegal bichir</name>
    <dbReference type="NCBI Taxonomy" id="55291"/>
    <lineage>
        <taxon>Eukaryota</taxon>
        <taxon>Metazoa</taxon>
        <taxon>Chordata</taxon>
        <taxon>Craniata</taxon>
        <taxon>Vertebrata</taxon>
        <taxon>Euteleostomi</taxon>
        <taxon>Actinopterygii</taxon>
        <taxon>Polypteriformes</taxon>
        <taxon>Polypteridae</taxon>
        <taxon>Polypterus</taxon>
    </lineage>
</organism>
<dbReference type="GO" id="GO:0003700">
    <property type="term" value="F:DNA-binding transcription factor activity"/>
    <property type="evidence" value="ECO:0007669"/>
    <property type="project" value="InterPro"/>
</dbReference>
<comment type="caution">
    <text evidence="14">The sequence shown here is derived from an EMBL/GenBank/DDBJ whole genome shotgun (WGS) entry which is preliminary data.</text>
</comment>
<dbReference type="SUPFAM" id="SSF51735">
    <property type="entry name" value="NAD(P)-binding Rossmann-fold domains"/>
    <property type="match status" value="1"/>
</dbReference>
<dbReference type="AlphaFoldDB" id="A0A8X7XGB4"/>
<keyword evidence="4" id="KW-0554">One-carbon metabolism</keyword>
<dbReference type="Pfam" id="PF00670">
    <property type="entry name" value="AdoHcyase_NAD"/>
    <property type="match status" value="1"/>
</dbReference>
<gene>
    <name evidence="14" type="primary">Ahcyl1</name>
    <name evidence="14" type="ORF">GTO96_0015326</name>
</gene>
<dbReference type="PANTHER" id="PTHR23420:SF3">
    <property type="entry name" value="S-ADENOSYLHOMOCYSTEINE HYDROLASE-LIKE PROTEIN 1"/>
    <property type="match status" value="1"/>
</dbReference>
<keyword evidence="6" id="KW-0520">NAD</keyword>
<dbReference type="PROSITE" id="PS00686">
    <property type="entry name" value="NFYA_HAP2_1"/>
    <property type="match status" value="1"/>
</dbReference>
<dbReference type="Gene3D" id="3.40.50.720">
    <property type="entry name" value="NAD(P)-binding Rossmann-like Domain"/>
    <property type="match status" value="1"/>
</dbReference>
<evidence type="ECO:0000256" key="9">
    <source>
        <dbReference type="ARBA" id="ARBA00023163"/>
    </source>
</evidence>
<evidence type="ECO:0000256" key="8">
    <source>
        <dbReference type="ARBA" id="ARBA00023159"/>
    </source>
</evidence>
<dbReference type="SMART" id="SM00997">
    <property type="entry name" value="AdoHcyase_NAD"/>
    <property type="match status" value="1"/>
</dbReference>
<comment type="similarity">
    <text evidence="3">Belongs to the adenosylhomocysteinase family.</text>
</comment>
<evidence type="ECO:0000256" key="12">
    <source>
        <dbReference type="SAM" id="MobiDB-lite"/>
    </source>
</evidence>
<dbReference type="PANTHER" id="PTHR23420">
    <property type="entry name" value="ADENOSYLHOMOCYSTEINASE"/>
    <property type="match status" value="1"/>
</dbReference>
<dbReference type="PROSITE" id="PS00739">
    <property type="entry name" value="ADOHCYASE_2"/>
    <property type="match status" value="1"/>
</dbReference>
<evidence type="ECO:0000256" key="1">
    <source>
        <dbReference type="ARBA" id="ARBA00001911"/>
    </source>
</evidence>
<dbReference type="InterPro" id="IPR036291">
    <property type="entry name" value="NAD(P)-bd_dom_sf"/>
</dbReference>
<dbReference type="GO" id="GO:0005829">
    <property type="term" value="C:cytosol"/>
    <property type="evidence" value="ECO:0007669"/>
    <property type="project" value="TreeGrafter"/>
</dbReference>
<dbReference type="FunFam" id="3.40.50.1480:FF:000007">
    <property type="entry name" value="Adenosylhomocysteinase"/>
    <property type="match status" value="1"/>
</dbReference>
<dbReference type="PRINTS" id="PR00616">
    <property type="entry name" value="CCAATSUBUNTB"/>
</dbReference>
<dbReference type="FunFam" id="3.40.50.720:FF:000035">
    <property type="entry name" value="Adenosylhomocysteinase"/>
    <property type="match status" value="1"/>
</dbReference>
<feature type="compositionally biased region" description="Basic residues" evidence="12">
    <location>
        <begin position="233"/>
        <end position="244"/>
    </location>
</feature>
<feature type="domain" description="S-adenosyl-L-homocysteine hydrolase NAD binding" evidence="13">
    <location>
        <begin position="599"/>
        <end position="762"/>
    </location>
</feature>
<evidence type="ECO:0000256" key="3">
    <source>
        <dbReference type="ARBA" id="ARBA00007122"/>
    </source>
</evidence>
<dbReference type="GO" id="GO:0006730">
    <property type="term" value="P:one-carbon metabolic process"/>
    <property type="evidence" value="ECO:0007669"/>
    <property type="project" value="UniProtKB-KW"/>
</dbReference>
<dbReference type="FunFam" id="3.40.50.1480:FF:000009">
    <property type="entry name" value="Adenosylhomocysteinase like 2"/>
    <property type="match status" value="1"/>
</dbReference>
<dbReference type="InterPro" id="IPR018362">
    <property type="entry name" value="CCAAT-binding_factor_CS"/>
</dbReference>
<dbReference type="InterPro" id="IPR042172">
    <property type="entry name" value="Adenosylhomocyst_ase-like_sf"/>
</dbReference>
<dbReference type="Gene3D" id="3.40.50.1480">
    <property type="entry name" value="Adenosylhomocysteinase-like"/>
    <property type="match status" value="2"/>
</dbReference>
<dbReference type="GO" id="GO:0016602">
    <property type="term" value="C:CCAAT-binding factor complex"/>
    <property type="evidence" value="ECO:0007669"/>
    <property type="project" value="InterPro"/>
</dbReference>
<dbReference type="SMART" id="SM00521">
    <property type="entry name" value="CBF"/>
    <property type="match status" value="1"/>
</dbReference>